<dbReference type="InterPro" id="IPR027417">
    <property type="entry name" value="P-loop_NTPase"/>
</dbReference>
<feature type="region of interest" description="Disordered" evidence="11">
    <location>
        <begin position="1"/>
        <end position="55"/>
    </location>
</feature>
<dbReference type="InterPro" id="IPR001841">
    <property type="entry name" value="Znf_RING"/>
</dbReference>
<organism evidence="15 16">
    <name type="scientific">Lodderomyces elongisporus (strain ATCC 11503 / CBS 2605 / JCM 1781 / NBRC 1676 / NRRL YB-4239)</name>
    <name type="common">Yeast</name>
    <name type="synonym">Saccharomyces elongisporus</name>
    <dbReference type="NCBI Taxonomy" id="379508"/>
    <lineage>
        <taxon>Eukaryota</taxon>
        <taxon>Fungi</taxon>
        <taxon>Dikarya</taxon>
        <taxon>Ascomycota</taxon>
        <taxon>Saccharomycotina</taxon>
        <taxon>Pichiomycetes</taxon>
        <taxon>Debaryomycetaceae</taxon>
        <taxon>Candida/Lodderomyces clade</taxon>
        <taxon>Lodderomyces</taxon>
    </lineage>
</organism>
<dbReference type="PANTHER" id="PTHR45626:SF16">
    <property type="entry name" value="ATP-DEPENDENT HELICASE ULS1"/>
    <property type="match status" value="1"/>
</dbReference>
<dbReference type="Pfam" id="PF00176">
    <property type="entry name" value="SNF2-rel_dom"/>
    <property type="match status" value="1"/>
</dbReference>
<dbReference type="InterPro" id="IPR027370">
    <property type="entry name" value="Znf-RING_euk"/>
</dbReference>
<reference evidence="15 16" key="1">
    <citation type="journal article" date="2009" name="Nature">
        <title>Evolution of pathogenicity and sexual reproduction in eight Candida genomes.</title>
        <authorList>
            <person name="Butler G."/>
            <person name="Rasmussen M.D."/>
            <person name="Lin M.F."/>
            <person name="Santos M.A."/>
            <person name="Sakthikumar S."/>
            <person name="Munro C.A."/>
            <person name="Rheinbay E."/>
            <person name="Grabherr M."/>
            <person name="Forche A."/>
            <person name="Reedy J.L."/>
            <person name="Agrafioti I."/>
            <person name="Arnaud M.B."/>
            <person name="Bates S."/>
            <person name="Brown A.J."/>
            <person name="Brunke S."/>
            <person name="Costanzo M.C."/>
            <person name="Fitzpatrick D.A."/>
            <person name="de Groot P.W."/>
            <person name="Harris D."/>
            <person name="Hoyer L.L."/>
            <person name="Hube B."/>
            <person name="Klis F.M."/>
            <person name="Kodira C."/>
            <person name="Lennard N."/>
            <person name="Logue M.E."/>
            <person name="Martin R."/>
            <person name="Neiman A.M."/>
            <person name="Nikolaou E."/>
            <person name="Quail M.A."/>
            <person name="Quinn J."/>
            <person name="Santos M.C."/>
            <person name="Schmitzberger F.F."/>
            <person name="Sherlock G."/>
            <person name="Shah P."/>
            <person name="Silverstein K.A."/>
            <person name="Skrzypek M.S."/>
            <person name="Soll D."/>
            <person name="Staggs R."/>
            <person name="Stansfield I."/>
            <person name="Stumpf M.P."/>
            <person name="Sudbery P.E."/>
            <person name="Srikantha T."/>
            <person name="Zeng Q."/>
            <person name="Berman J."/>
            <person name="Berriman M."/>
            <person name="Heitman J."/>
            <person name="Gow N.A."/>
            <person name="Lorenz M.C."/>
            <person name="Birren B.W."/>
            <person name="Kellis M."/>
            <person name="Cuomo C.A."/>
        </authorList>
    </citation>
    <scope>NUCLEOTIDE SEQUENCE [LARGE SCALE GENOMIC DNA]</scope>
    <source>
        <strain evidence="16">ATCC 11503 / BCRC 21390 / CBS 2605 / JCM 1781 / NBRC 1676 / NRRL YB-4239</strain>
    </source>
</reference>
<feature type="domain" description="Helicase ATP-binding" evidence="13">
    <location>
        <begin position="416"/>
        <end position="613"/>
    </location>
</feature>
<evidence type="ECO:0000313" key="16">
    <source>
        <dbReference type="Proteomes" id="UP000001996"/>
    </source>
</evidence>
<keyword evidence="6" id="KW-0347">Helicase</keyword>
<evidence type="ECO:0000256" key="2">
    <source>
        <dbReference type="ARBA" id="ARBA00022723"/>
    </source>
</evidence>
<dbReference type="PROSITE" id="PS00518">
    <property type="entry name" value="ZF_RING_1"/>
    <property type="match status" value="1"/>
</dbReference>
<gene>
    <name evidence="15" type="ORF">LELG_04291</name>
</gene>
<feature type="domain" description="Helicase C-terminal" evidence="14">
    <location>
        <begin position="907"/>
        <end position="1063"/>
    </location>
</feature>
<evidence type="ECO:0000256" key="6">
    <source>
        <dbReference type="ARBA" id="ARBA00022806"/>
    </source>
</evidence>
<feature type="compositionally biased region" description="Polar residues" evidence="11">
    <location>
        <begin position="181"/>
        <end position="196"/>
    </location>
</feature>
<evidence type="ECO:0000256" key="3">
    <source>
        <dbReference type="ARBA" id="ARBA00022741"/>
    </source>
</evidence>
<dbReference type="InterPro" id="IPR001650">
    <property type="entry name" value="Helicase_C-like"/>
</dbReference>
<dbReference type="OrthoDB" id="423559at2759"/>
<dbReference type="VEuPathDB" id="FungiDB:LELG_04291"/>
<dbReference type="Pfam" id="PF00271">
    <property type="entry name" value="Helicase_C"/>
    <property type="match status" value="1"/>
</dbReference>
<dbReference type="SUPFAM" id="SSF57850">
    <property type="entry name" value="RING/U-box"/>
    <property type="match status" value="1"/>
</dbReference>
<dbReference type="InterPro" id="IPR038718">
    <property type="entry name" value="SNF2-like_sf"/>
</dbReference>
<evidence type="ECO:0000259" key="14">
    <source>
        <dbReference type="PROSITE" id="PS51194"/>
    </source>
</evidence>
<evidence type="ECO:0000256" key="11">
    <source>
        <dbReference type="SAM" id="MobiDB-lite"/>
    </source>
</evidence>
<dbReference type="SMART" id="SM00184">
    <property type="entry name" value="RING"/>
    <property type="match status" value="1"/>
</dbReference>
<feature type="region of interest" description="Disordered" evidence="11">
    <location>
        <begin position="127"/>
        <end position="147"/>
    </location>
</feature>
<dbReference type="GO" id="GO:0008094">
    <property type="term" value="F:ATP-dependent activity, acting on DNA"/>
    <property type="evidence" value="ECO:0007669"/>
    <property type="project" value="TreeGrafter"/>
</dbReference>
<dbReference type="STRING" id="379508.A5E3V3"/>
<keyword evidence="10" id="KW-0175">Coiled coil</keyword>
<dbReference type="CDD" id="cd18008">
    <property type="entry name" value="DEXDc_SHPRH-like"/>
    <property type="match status" value="1"/>
</dbReference>
<dbReference type="PANTHER" id="PTHR45626">
    <property type="entry name" value="TRANSCRIPTION TERMINATION FACTOR 2-RELATED"/>
    <property type="match status" value="1"/>
</dbReference>
<dbReference type="eggNOG" id="KOG1001">
    <property type="taxonomic scope" value="Eukaryota"/>
</dbReference>
<accession>A5E3V3</accession>
<evidence type="ECO:0000256" key="9">
    <source>
        <dbReference type="PROSITE-ProRule" id="PRU00175"/>
    </source>
</evidence>
<dbReference type="GO" id="GO:0005524">
    <property type="term" value="F:ATP binding"/>
    <property type="evidence" value="ECO:0007669"/>
    <property type="project" value="UniProtKB-KW"/>
</dbReference>
<keyword evidence="2" id="KW-0479">Metal-binding</keyword>
<dbReference type="GeneID" id="5231604"/>
<keyword evidence="16" id="KW-1185">Reference proteome</keyword>
<dbReference type="InterPro" id="IPR017907">
    <property type="entry name" value="Znf_RING_CS"/>
</dbReference>
<dbReference type="GO" id="GO:0000724">
    <property type="term" value="P:double-strand break repair via homologous recombination"/>
    <property type="evidence" value="ECO:0007669"/>
    <property type="project" value="TreeGrafter"/>
</dbReference>
<feature type="region of interest" description="Disordered" evidence="11">
    <location>
        <begin position="71"/>
        <end position="112"/>
    </location>
</feature>
<dbReference type="Gene3D" id="3.30.40.10">
    <property type="entry name" value="Zinc/RING finger domain, C3HC4 (zinc finger)"/>
    <property type="match status" value="1"/>
</dbReference>
<dbReference type="CDD" id="cd18793">
    <property type="entry name" value="SF2_C_SNF"/>
    <property type="match status" value="1"/>
</dbReference>
<keyword evidence="5" id="KW-0378">Hydrolase</keyword>
<feature type="coiled-coil region" evidence="10">
    <location>
        <begin position="249"/>
        <end position="276"/>
    </location>
</feature>
<feature type="domain" description="RING-type" evidence="12">
    <location>
        <begin position="792"/>
        <end position="846"/>
    </location>
</feature>
<dbReference type="GO" id="GO:0016787">
    <property type="term" value="F:hydrolase activity"/>
    <property type="evidence" value="ECO:0007669"/>
    <property type="project" value="UniProtKB-KW"/>
</dbReference>
<dbReference type="GO" id="GO:0005737">
    <property type="term" value="C:cytoplasm"/>
    <property type="evidence" value="ECO:0007669"/>
    <property type="project" value="TreeGrafter"/>
</dbReference>
<protein>
    <submittedName>
        <fullName evidence="15">Uncharacterized protein</fullName>
    </submittedName>
</protein>
<dbReference type="SMART" id="SM00487">
    <property type="entry name" value="DEXDc"/>
    <property type="match status" value="1"/>
</dbReference>
<dbReference type="KEGG" id="lel:PVL30_004015"/>
<evidence type="ECO:0000256" key="8">
    <source>
        <dbReference type="ARBA" id="ARBA00022840"/>
    </source>
</evidence>
<evidence type="ECO:0000259" key="12">
    <source>
        <dbReference type="PROSITE" id="PS50089"/>
    </source>
</evidence>
<keyword evidence="8" id="KW-0067">ATP-binding</keyword>
<dbReference type="OMA" id="FGECGHI"/>
<dbReference type="PROSITE" id="PS51192">
    <property type="entry name" value="HELICASE_ATP_BIND_1"/>
    <property type="match status" value="1"/>
</dbReference>
<dbReference type="InterPro" id="IPR049730">
    <property type="entry name" value="SNF2/RAD54-like_C"/>
</dbReference>
<evidence type="ECO:0000259" key="13">
    <source>
        <dbReference type="PROSITE" id="PS51192"/>
    </source>
</evidence>
<dbReference type="Proteomes" id="UP000001996">
    <property type="component" value="Unassembled WGS sequence"/>
</dbReference>
<dbReference type="InterPro" id="IPR050628">
    <property type="entry name" value="SNF2_RAD54_helicase_TF"/>
</dbReference>
<feature type="region of interest" description="Disordered" evidence="11">
    <location>
        <begin position="181"/>
        <end position="213"/>
    </location>
</feature>
<dbReference type="InterPro" id="IPR000330">
    <property type="entry name" value="SNF2_N"/>
</dbReference>
<feature type="compositionally biased region" description="Acidic residues" evidence="11">
    <location>
        <begin position="35"/>
        <end position="52"/>
    </location>
</feature>
<dbReference type="GO" id="GO:0005634">
    <property type="term" value="C:nucleus"/>
    <property type="evidence" value="ECO:0007669"/>
    <property type="project" value="TreeGrafter"/>
</dbReference>
<keyword evidence="7" id="KW-0862">Zinc</keyword>
<dbReference type="Pfam" id="PF13445">
    <property type="entry name" value="zf-RING_UBOX"/>
    <property type="match status" value="1"/>
</dbReference>
<feature type="compositionally biased region" description="Polar residues" evidence="11">
    <location>
        <begin position="20"/>
        <end position="34"/>
    </location>
</feature>
<name>A5E3V3_LODEL</name>
<dbReference type="InterPro" id="IPR013083">
    <property type="entry name" value="Znf_RING/FYVE/PHD"/>
</dbReference>
<proteinExistence type="inferred from homology"/>
<evidence type="ECO:0000256" key="7">
    <source>
        <dbReference type="ARBA" id="ARBA00022833"/>
    </source>
</evidence>
<evidence type="ECO:0000256" key="5">
    <source>
        <dbReference type="ARBA" id="ARBA00022801"/>
    </source>
</evidence>
<dbReference type="Gene3D" id="3.40.50.300">
    <property type="entry name" value="P-loop containing nucleotide triphosphate hydrolases"/>
    <property type="match status" value="1"/>
</dbReference>
<evidence type="ECO:0000256" key="4">
    <source>
        <dbReference type="ARBA" id="ARBA00022771"/>
    </source>
</evidence>
<dbReference type="InParanoid" id="A5E3V3"/>
<dbReference type="EMBL" id="CH981529">
    <property type="protein sequence ID" value="EDK46111.1"/>
    <property type="molecule type" value="Genomic_DNA"/>
</dbReference>
<keyword evidence="4 9" id="KW-0863">Zinc-finger</keyword>
<comment type="similarity">
    <text evidence="1">Belongs to the SNF2/RAD54 helicase family.</text>
</comment>
<evidence type="ECO:0000313" key="15">
    <source>
        <dbReference type="EMBL" id="EDK46111.1"/>
    </source>
</evidence>
<dbReference type="InterPro" id="IPR014001">
    <property type="entry name" value="Helicase_ATP-bd"/>
</dbReference>
<keyword evidence="3" id="KW-0547">Nucleotide-binding</keyword>
<dbReference type="HOGENOM" id="CLU_000315_2_0_1"/>
<dbReference type="PROSITE" id="PS51194">
    <property type="entry name" value="HELICASE_CTER"/>
    <property type="match status" value="1"/>
</dbReference>
<dbReference type="AlphaFoldDB" id="A5E3V3"/>
<dbReference type="PROSITE" id="PS50089">
    <property type="entry name" value="ZF_RING_2"/>
    <property type="match status" value="1"/>
</dbReference>
<dbReference type="SUPFAM" id="SSF52540">
    <property type="entry name" value="P-loop containing nucleoside triphosphate hydrolases"/>
    <property type="match status" value="2"/>
</dbReference>
<sequence>MSLFFEENQFKRRKLAPPSLSVSSQYPEVINLSSDENDEDNEQEHEDVEMEVMSDSNNDNIVSYGITPTSIKVQNGHNSNREPIVIPVGDEANNNGKGGNEGNDKDDVDDDDDDIIIMDKRDVSGIRFKSPSFNSQSFRPESHFDPDVSNSQAGKFNGDLTELPAGSSLVSKFGDEFGHYASNSSPTSQNLPSLDNFTMPGAFNAPAPVPHADQDLTSIQRDELKKRSESKLTMVKDLIESKGKISSQMQLHQAQYDTQARNNQKLQQQLAQANAMGRHDLVSQIRGLISKVQRQMEGPRNYINNLQKSLFVVEAKLHKYQTELSFINNKIRQLGHTLNAAFNPYEAQIADDYHHSFSQQASSSNMQGTPADLDLQSLLDNIKPEDTLEEGLAPTPREMTVKLLKHQRIGLTWLQRMESSKTKGGVLADDMGLGKTIQTLALIVSRKSDNPSCKTTLIIAPVSLLRQWAAEIQSKLHPQSNLNVGIFHGDEKKEMSTFSAMKKYDVVLTSYGTLASEWKKHFAEELQNNQDKGKKFYPRAEGGGISYISPFYASYSKFYRIVLDEAQNIKNKFALASKAVIYLKGEYRLCLSGTPMQNSIEELYPVVRFLKIRPYYIEEKFRADLIIPLKSKNENYDDVDRSRSMRKLRALLSSIMLRRNKNSLIDGQPILQLPEKHLISDFVELEGEEKDYYSSLELGIQKVARKVLDNGDKSSVLTMLLRLRQACCHSYLVEIGQIKKEREGREAEDGLMGAGGIKLDWRQQLKLIAGISDLVRRSVVERMSLDNIQFTCPVCYDAVDSTGRLAIFTECGHIICQACVNEFFENNMTEDEQRGSTRIAECLDCKTHVKNTNVADYAIFNKLYIQQMDVAEVERHCRVYYAKKQISNISIIKELTKRDQGFEASAKIEKAIELINNIQQANPSEKIIIFSQFTTLFDLMKLVLDHLKILHLRYDGSMTVEAKNNVIKQFYQSNCNVLLLSLRAGNVGLTLTCANHVIIMDPFWNPFVEEQAMDRAHRIGQEKEVHVHRVLITNTVESRIMELQERKKELIGDALNENEMKSISKLGRRELGFLFGLNTLEE</sequence>
<evidence type="ECO:0000256" key="1">
    <source>
        <dbReference type="ARBA" id="ARBA00007025"/>
    </source>
</evidence>
<dbReference type="GO" id="GO:0008270">
    <property type="term" value="F:zinc ion binding"/>
    <property type="evidence" value="ECO:0007669"/>
    <property type="project" value="UniProtKB-KW"/>
</dbReference>
<dbReference type="Gene3D" id="3.40.50.10810">
    <property type="entry name" value="Tandem AAA-ATPase domain"/>
    <property type="match status" value="1"/>
</dbReference>
<dbReference type="SMART" id="SM00490">
    <property type="entry name" value="HELICc"/>
    <property type="match status" value="1"/>
</dbReference>
<dbReference type="GO" id="GO:0004386">
    <property type="term" value="F:helicase activity"/>
    <property type="evidence" value="ECO:0007669"/>
    <property type="project" value="UniProtKB-KW"/>
</dbReference>
<evidence type="ECO:0000256" key="10">
    <source>
        <dbReference type="SAM" id="Coils"/>
    </source>
</evidence>